<evidence type="ECO:0000256" key="2">
    <source>
        <dbReference type="ARBA" id="ARBA00007634"/>
    </source>
</evidence>
<evidence type="ECO:0000256" key="9">
    <source>
        <dbReference type="SAM" id="MobiDB-lite"/>
    </source>
</evidence>
<dbReference type="GO" id="GO:0005829">
    <property type="term" value="C:cytosol"/>
    <property type="evidence" value="ECO:0007669"/>
    <property type="project" value="TreeGrafter"/>
</dbReference>
<evidence type="ECO:0000256" key="8">
    <source>
        <dbReference type="HAMAP-Rule" id="MF_00500"/>
    </source>
</evidence>
<evidence type="ECO:0000256" key="3">
    <source>
        <dbReference type="ARBA" id="ARBA00022730"/>
    </source>
</evidence>
<dbReference type="FunFam" id="1.20.58.110:FF:000001">
    <property type="entry name" value="30S ribosomal protein S20"/>
    <property type="match status" value="1"/>
</dbReference>
<protein>
    <recommendedName>
        <fullName evidence="7 8">Small ribosomal subunit protein bS20</fullName>
    </recommendedName>
</protein>
<sequence length="88" mass="9742">MPNIKSAKKRVQVNADARALNAAFKSDMRSAVKRVEKLVSQKDTDKESAQQALKTAVKKIDKAVQRGALHKNNGNRTKSRLTKKVNAL</sequence>
<dbReference type="Proteomes" id="UP000614490">
    <property type="component" value="Unassembled WGS sequence"/>
</dbReference>
<keyword evidence="5 8" id="KW-0689">Ribosomal protein</keyword>
<dbReference type="SUPFAM" id="SSF46992">
    <property type="entry name" value="Ribosomal protein S20"/>
    <property type="match status" value="1"/>
</dbReference>
<evidence type="ECO:0000313" key="10">
    <source>
        <dbReference type="EMBL" id="MBH0229933.1"/>
    </source>
</evidence>
<dbReference type="Pfam" id="PF01649">
    <property type="entry name" value="Ribosomal_S20p"/>
    <property type="match status" value="1"/>
</dbReference>
<dbReference type="AlphaFoldDB" id="A0A931MUF1"/>
<dbReference type="PANTHER" id="PTHR33398">
    <property type="entry name" value="30S RIBOSOMAL PROTEIN S20"/>
    <property type="match status" value="1"/>
</dbReference>
<accession>A0A931MUF1</accession>
<evidence type="ECO:0000256" key="7">
    <source>
        <dbReference type="ARBA" id="ARBA00035136"/>
    </source>
</evidence>
<comment type="similarity">
    <text evidence="2 8">Belongs to the bacterial ribosomal protein bS20 family.</text>
</comment>
<dbReference type="GO" id="GO:0070181">
    <property type="term" value="F:small ribosomal subunit rRNA binding"/>
    <property type="evidence" value="ECO:0007669"/>
    <property type="project" value="TreeGrafter"/>
</dbReference>
<dbReference type="RefSeq" id="WP_197316513.1">
    <property type="nucleotide sequence ID" value="NZ_JADZSC010000001.1"/>
</dbReference>
<dbReference type="HAMAP" id="MF_00500">
    <property type="entry name" value="Ribosomal_bS20"/>
    <property type="match status" value="1"/>
</dbReference>
<evidence type="ECO:0000256" key="5">
    <source>
        <dbReference type="ARBA" id="ARBA00022980"/>
    </source>
</evidence>
<keyword evidence="11" id="KW-1185">Reference proteome</keyword>
<dbReference type="InterPro" id="IPR002583">
    <property type="entry name" value="Ribosomal_bS20"/>
</dbReference>
<dbReference type="InterPro" id="IPR036510">
    <property type="entry name" value="Ribosomal_bS20_sf"/>
</dbReference>
<evidence type="ECO:0000256" key="4">
    <source>
        <dbReference type="ARBA" id="ARBA00022884"/>
    </source>
</evidence>
<dbReference type="PANTHER" id="PTHR33398:SF1">
    <property type="entry name" value="SMALL RIBOSOMAL SUBUNIT PROTEIN BS20C"/>
    <property type="match status" value="1"/>
</dbReference>
<dbReference type="GO" id="GO:0003735">
    <property type="term" value="F:structural constituent of ribosome"/>
    <property type="evidence" value="ECO:0007669"/>
    <property type="project" value="InterPro"/>
</dbReference>
<dbReference type="GO" id="GO:0006412">
    <property type="term" value="P:translation"/>
    <property type="evidence" value="ECO:0007669"/>
    <property type="project" value="UniProtKB-UniRule"/>
</dbReference>
<dbReference type="GO" id="GO:0015935">
    <property type="term" value="C:small ribosomal subunit"/>
    <property type="evidence" value="ECO:0007669"/>
    <property type="project" value="TreeGrafter"/>
</dbReference>
<comment type="caution">
    <text evidence="10">The sequence shown here is derived from an EMBL/GenBank/DDBJ whole genome shotgun (WGS) entry which is preliminary data.</text>
</comment>
<comment type="function">
    <text evidence="1 8">Binds directly to 16S ribosomal RNA.</text>
</comment>
<evidence type="ECO:0000256" key="1">
    <source>
        <dbReference type="ARBA" id="ARBA00003134"/>
    </source>
</evidence>
<gene>
    <name evidence="8 10" type="primary">rpsT</name>
    <name evidence="10" type="ORF">H0267_06860</name>
</gene>
<feature type="region of interest" description="Disordered" evidence="9">
    <location>
        <begin position="64"/>
        <end position="88"/>
    </location>
</feature>
<dbReference type="Gene3D" id="1.20.58.110">
    <property type="entry name" value="Ribosomal protein S20"/>
    <property type="match status" value="1"/>
</dbReference>
<evidence type="ECO:0000256" key="6">
    <source>
        <dbReference type="ARBA" id="ARBA00023274"/>
    </source>
</evidence>
<name>A0A931MUF1_9BACI</name>
<dbReference type="NCBIfam" id="TIGR00029">
    <property type="entry name" value="S20"/>
    <property type="match status" value="1"/>
</dbReference>
<evidence type="ECO:0000313" key="11">
    <source>
        <dbReference type="Proteomes" id="UP000614490"/>
    </source>
</evidence>
<keyword evidence="4 8" id="KW-0694">RNA-binding</keyword>
<dbReference type="EMBL" id="JADZSC010000001">
    <property type="protein sequence ID" value="MBH0229933.1"/>
    <property type="molecule type" value="Genomic_DNA"/>
</dbReference>
<reference evidence="10 11" key="1">
    <citation type="journal article" date="2005" name="Int. J. Syst. Evol. Microbiol.">
        <title>Halobacillus yeomjeoni sp. nov., isolated from a marine solar saltern in Korea.</title>
        <authorList>
            <person name="Yoon J.H."/>
            <person name="Kang S.J."/>
            <person name="Lee C.H."/>
            <person name="Oh H.W."/>
            <person name="Oh T.K."/>
        </authorList>
    </citation>
    <scope>NUCLEOTIDE SEQUENCE [LARGE SCALE GENOMIC DNA]</scope>
    <source>
        <strain evidence="10 11">KCTC 3957</strain>
    </source>
</reference>
<organism evidence="10 11">
    <name type="scientific">Halobacillus yeomjeoni</name>
    <dbReference type="NCBI Taxonomy" id="311194"/>
    <lineage>
        <taxon>Bacteria</taxon>
        <taxon>Bacillati</taxon>
        <taxon>Bacillota</taxon>
        <taxon>Bacilli</taxon>
        <taxon>Bacillales</taxon>
        <taxon>Bacillaceae</taxon>
        <taxon>Halobacillus</taxon>
    </lineage>
</organism>
<keyword evidence="6 8" id="KW-0687">Ribonucleoprotein</keyword>
<keyword evidence="3 8" id="KW-0699">rRNA-binding</keyword>
<proteinExistence type="inferred from homology"/>
<feature type="compositionally biased region" description="Basic residues" evidence="9">
    <location>
        <begin position="77"/>
        <end position="88"/>
    </location>
</feature>